<comment type="caution">
    <text evidence="12">The sequence shown here is derived from an EMBL/GenBank/DDBJ whole genome shotgun (WGS) entry which is preliminary data.</text>
</comment>
<dbReference type="GO" id="GO:0007097">
    <property type="term" value="P:nuclear migration"/>
    <property type="evidence" value="ECO:0007669"/>
    <property type="project" value="TreeGrafter"/>
</dbReference>
<keyword evidence="2 8" id="KW-0812">Transmembrane</keyword>
<evidence type="ECO:0000256" key="4">
    <source>
        <dbReference type="ARBA" id="ARBA00022989"/>
    </source>
</evidence>
<feature type="transmembrane region" description="Helical" evidence="10">
    <location>
        <begin position="177"/>
        <end position="198"/>
    </location>
</feature>
<dbReference type="InterPro" id="IPR052403">
    <property type="entry name" value="LINC-complex_assoc"/>
</dbReference>
<name>A0A5C6NW58_9TELE</name>
<evidence type="ECO:0000256" key="8">
    <source>
        <dbReference type="PROSITE-ProRule" id="PRU00385"/>
    </source>
</evidence>
<evidence type="ECO:0000256" key="2">
    <source>
        <dbReference type="ARBA" id="ARBA00022692"/>
    </source>
</evidence>
<dbReference type="Pfam" id="PF25804">
    <property type="entry name" value="SYNE3"/>
    <property type="match status" value="1"/>
</dbReference>
<dbReference type="InterPro" id="IPR057933">
    <property type="entry name" value="SYNE3_dom"/>
</dbReference>
<evidence type="ECO:0000256" key="1">
    <source>
        <dbReference type="ARBA" id="ARBA00008619"/>
    </source>
</evidence>
<dbReference type="GO" id="GO:0005737">
    <property type="term" value="C:cytoplasm"/>
    <property type="evidence" value="ECO:0007669"/>
    <property type="project" value="TreeGrafter"/>
</dbReference>
<keyword evidence="3" id="KW-0677">Repeat</keyword>
<evidence type="ECO:0000259" key="11">
    <source>
        <dbReference type="PROSITE" id="PS51049"/>
    </source>
</evidence>
<dbReference type="Pfam" id="PF10541">
    <property type="entry name" value="KASH"/>
    <property type="match status" value="1"/>
</dbReference>
<dbReference type="SMART" id="SM01249">
    <property type="entry name" value="KASH"/>
    <property type="match status" value="1"/>
</dbReference>
<keyword evidence="6" id="KW-0539">Nucleus</keyword>
<evidence type="ECO:0000256" key="5">
    <source>
        <dbReference type="ARBA" id="ARBA00023136"/>
    </source>
</evidence>
<evidence type="ECO:0000256" key="7">
    <source>
        <dbReference type="ARBA" id="ARBA00046312"/>
    </source>
</evidence>
<evidence type="ECO:0000256" key="6">
    <source>
        <dbReference type="ARBA" id="ARBA00023242"/>
    </source>
</evidence>
<sequence length="226" mass="25380">MINDDLLVLLWTMQGDAGESTSRRKEFEAWLSKQSDLLSTVLSARMSRLSTRELMVQQDRLKVLRAGLGWGQQQFQLLLQEAAAAAAAGGQAEDVCLEELRYRWMLHKSKLKDVRELGSRKRSKRVQAKTQEEPAAPAKVPKALVKEVFLQQGGVWRLGPPAVEHWKTSLLQRVCRLALPLWLLLLALLLLAFLLPLMDGGSSCSVTNNFARSFSIMLRYEGPPPT</sequence>
<evidence type="ECO:0000313" key="13">
    <source>
        <dbReference type="Proteomes" id="UP000324091"/>
    </source>
</evidence>
<evidence type="ECO:0000313" key="12">
    <source>
        <dbReference type="EMBL" id="TWW71533.1"/>
    </source>
</evidence>
<dbReference type="InterPro" id="IPR012315">
    <property type="entry name" value="KASH"/>
</dbReference>
<keyword evidence="13" id="KW-1185">Reference proteome</keyword>
<evidence type="ECO:0000256" key="3">
    <source>
        <dbReference type="ARBA" id="ARBA00022737"/>
    </source>
</evidence>
<feature type="domain" description="KASH" evidence="11">
    <location>
        <begin position="168"/>
        <end position="226"/>
    </location>
</feature>
<evidence type="ECO:0000256" key="9">
    <source>
        <dbReference type="SAM" id="MobiDB-lite"/>
    </source>
</evidence>
<comment type="similarity">
    <text evidence="1">Belongs to the nesprin family.</text>
</comment>
<accession>A0A5C6NW58</accession>
<feature type="region of interest" description="Disordered" evidence="9">
    <location>
        <begin position="116"/>
        <end position="135"/>
    </location>
</feature>
<dbReference type="EMBL" id="RHFK02000008">
    <property type="protein sequence ID" value="TWW71533.1"/>
    <property type="molecule type" value="Genomic_DNA"/>
</dbReference>
<keyword evidence="4 10" id="KW-1133">Transmembrane helix</keyword>
<evidence type="ECO:0000256" key="10">
    <source>
        <dbReference type="SAM" id="Phobius"/>
    </source>
</evidence>
<dbReference type="PANTHER" id="PTHR47535">
    <property type="entry name" value="MUSCLE-SPECIFIC PROTEIN 300 KDA, ISOFORM G"/>
    <property type="match status" value="1"/>
</dbReference>
<gene>
    <name evidence="12" type="ORF">D4764_16G0000300</name>
</gene>
<keyword evidence="5 8" id="KW-0472">Membrane</keyword>
<organism evidence="12 13">
    <name type="scientific">Takifugu flavidus</name>
    <name type="common">sansaifugu</name>
    <dbReference type="NCBI Taxonomy" id="433684"/>
    <lineage>
        <taxon>Eukaryota</taxon>
        <taxon>Metazoa</taxon>
        <taxon>Chordata</taxon>
        <taxon>Craniata</taxon>
        <taxon>Vertebrata</taxon>
        <taxon>Euteleostomi</taxon>
        <taxon>Actinopterygii</taxon>
        <taxon>Neopterygii</taxon>
        <taxon>Teleostei</taxon>
        <taxon>Neoteleostei</taxon>
        <taxon>Acanthomorphata</taxon>
        <taxon>Eupercaria</taxon>
        <taxon>Tetraodontiformes</taxon>
        <taxon>Tetradontoidea</taxon>
        <taxon>Tetraodontidae</taxon>
        <taxon>Takifugu</taxon>
    </lineage>
</organism>
<feature type="topological domain" description="Perinuclear space" evidence="8">
    <location>
        <begin position="198"/>
        <end position="226"/>
    </location>
</feature>
<dbReference type="PROSITE" id="PS51049">
    <property type="entry name" value="KASH"/>
    <property type="match status" value="1"/>
</dbReference>
<proteinExistence type="inferred from homology"/>
<dbReference type="GO" id="GO:0005640">
    <property type="term" value="C:nuclear outer membrane"/>
    <property type="evidence" value="ECO:0007669"/>
    <property type="project" value="UniProtKB-SubCell"/>
</dbReference>
<comment type="subcellular location">
    <subcellularLocation>
        <location evidence="7">Nucleus outer membrane</location>
        <topology evidence="7">Single-pass type IV membrane protein</topology>
    </subcellularLocation>
</comment>
<protein>
    <submittedName>
        <fullName evidence="12">Nesprin-3 KASH domain-containing protein 3</fullName>
    </submittedName>
</protein>
<dbReference type="AlphaFoldDB" id="A0A5C6NW58"/>
<dbReference type="GO" id="GO:0034993">
    <property type="term" value="C:meiotic nuclear membrane microtubule tethering complex"/>
    <property type="evidence" value="ECO:0007669"/>
    <property type="project" value="TreeGrafter"/>
</dbReference>
<feature type="topological domain" description="Cytoplasmic" evidence="8">
    <location>
        <begin position="1"/>
        <end position="176"/>
    </location>
</feature>
<dbReference type="GO" id="GO:0051015">
    <property type="term" value="F:actin filament binding"/>
    <property type="evidence" value="ECO:0007669"/>
    <property type="project" value="TreeGrafter"/>
</dbReference>
<reference evidence="12 13" key="1">
    <citation type="submission" date="2019-04" db="EMBL/GenBank/DDBJ databases">
        <title>Chromosome genome assembly for Takifugu flavidus.</title>
        <authorList>
            <person name="Xiao S."/>
        </authorList>
    </citation>
    <scope>NUCLEOTIDE SEQUENCE [LARGE SCALE GENOMIC DNA]</scope>
    <source>
        <strain evidence="12">HTHZ2018</strain>
        <tissue evidence="12">Muscle</tissue>
    </source>
</reference>
<dbReference type="PANTHER" id="PTHR47535:SF9">
    <property type="entry name" value="CALPONIN-HOMOLOGY (CH) DOMAIN-CONTAINING PROTEIN"/>
    <property type="match status" value="1"/>
</dbReference>
<dbReference type="Proteomes" id="UP000324091">
    <property type="component" value="Chromosome 16"/>
</dbReference>